<dbReference type="EMBL" id="BJND01000064">
    <property type="protein sequence ID" value="GEC09094.1"/>
    <property type="molecule type" value="Genomic_DNA"/>
</dbReference>
<dbReference type="OrthoDB" id="9760892at2"/>
<dbReference type="PANTHER" id="PTHR13170:SF16">
    <property type="entry name" value="PROTEIN O-GLCNACASE"/>
    <property type="match status" value="1"/>
</dbReference>
<dbReference type="GO" id="GO:0005975">
    <property type="term" value="P:carbohydrate metabolic process"/>
    <property type="evidence" value="ECO:0007669"/>
    <property type="project" value="UniProtKB-ARBA"/>
</dbReference>
<dbReference type="PANTHER" id="PTHR13170">
    <property type="entry name" value="O-GLCNACASE"/>
    <property type="match status" value="1"/>
</dbReference>
<dbReference type="SUPFAM" id="SSF51445">
    <property type="entry name" value="(Trans)glycosidases"/>
    <property type="match status" value="1"/>
</dbReference>
<dbReference type="Gene3D" id="1.20.58.460">
    <property type="entry name" value="Hyaluronidase post-catalytic domain-like"/>
    <property type="match status" value="1"/>
</dbReference>
<dbReference type="RefSeq" id="WP_141313765.1">
    <property type="nucleotide sequence ID" value="NZ_BJND01000064.1"/>
</dbReference>
<reference evidence="6 7" key="1">
    <citation type="submission" date="2019-06" db="EMBL/GenBank/DDBJ databases">
        <title>Whole genome shotgun sequence of Streptomyces spinoverrucosus NBRC 14228.</title>
        <authorList>
            <person name="Hosoyama A."/>
            <person name="Uohara A."/>
            <person name="Ohji S."/>
            <person name="Ichikawa N."/>
        </authorList>
    </citation>
    <scope>NUCLEOTIDE SEQUENCE [LARGE SCALE GENOMIC DNA]</scope>
    <source>
        <strain evidence="6 7">NBRC 14228</strain>
    </source>
</reference>
<feature type="domain" description="GH84" evidence="5">
    <location>
        <begin position="198"/>
        <end position="478"/>
    </location>
</feature>
<sequence>MRAFRIPAPLLLGFALGLVIILLLRDWSGGTGGEGDTRAAPHDARPHTDESTPVPTLWPPPRVVRDDRGSVAIGRSVAVRTGDATDPATLDTVVRALRAGGAREIRIGDEPRSGELLVVTDGTSADLDAGSPKGLPKGGYVLAVGHADDAPRVVLAGADRTGTFHAAQTFAQLVRPVGTATARTTLPAVRIRDWPATATRGIVEGFYGTPWTHQERLAQLDFAARWKLNTYLYSPKDDPYLRSRWRDPYPESRLTALRALARRATARHVSFVYALSPGPTVCYSSAADRAALLRKFRQLWDIGVRSYAVPLDDIDITRWNCAADGTTYGHGRAAVARAQADLLNDIQRDFLTPRPEATPLITVPTEYDGTRATDYKTTLASTLSPDITVMWTGPLVVSPTLRTDQAREAARRYAHPVLIWDNYPVNDYTPGNLLLGPYEGRDSGVPGAVAGITANPMNQATASVPALFSLAAYAWHPEAYRPTAALDAGLRLLAAGDRRALTALRAFADLNHASRIDTTPAPKLAALIEAYRRGAPNAKAALRNHLTTLATARDTVPPALRTSAAPWLDATHDWARAALAALALQDGTGTTRSQVRALRDTARSHTVTDWQGRTRTVEVGAGVLDAFVARALG</sequence>
<feature type="active site" description="Proton donor" evidence="3">
    <location>
        <position position="313"/>
    </location>
</feature>
<dbReference type="Proteomes" id="UP000317881">
    <property type="component" value="Unassembled WGS sequence"/>
</dbReference>
<evidence type="ECO:0000313" key="6">
    <source>
        <dbReference type="EMBL" id="GEC09094.1"/>
    </source>
</evidence>
<keyword evidence="7" id="KW-1185">Reference proteome</keyword>
<dbReference type="PROSITE" id="PS52009">
    <property type="entry name" value="GH84"/>
    <property type="match status" value="1"/>
</dbReference>
<dbReference type="InterPro" id="IPR029018">
    <property type="entry name" value="Hex-like_dom2"/>
</dbReference>
<dbReference type="GO" id="GO:1901135">
    <property type="term" value="P:carbohydrate derivative metabolic process"/>
    <property type="evidence" value="ECO:0007669"/>
    <property type="project" value="UniProtKB-ARBA"/>
</dbReference>
<dbReference type="Gene3D" id="3.30.379.10">
    <property type="entry name" value="Chitobiase/beta-hexosaminidase domain 2-like"/>
    <property type="match status" value="1"/>
</dbReference>
<dbReference type="InterPro" id="IPR017853">
    <property type="entry name" value="GH"/>
</dbReference>
<comment type="similarity">
    <text evidence="3">Belongs to the glycosyl hydrolase 84 family.</text>
</comment>
<comment type="caution">
    <text evidence="6">The sequence shown here is derived from an EMBL/GenBank/DDBJ whole genome shotgun (WGS) entry which is preliminary data.</text>
</comment>
<organism evidence="6 7">
    <name type="scientific">Streptomyces spinoverrucosus</name>
    <dbReference type="NCBI Taxonomy" id="284043"/>
    <lineage>
        <taxon>Bacteria</taxon>
        <taxon>Bacillati</taxon>
        <taxon>Actinomycetota</taxon>
        <taxon>Actinomycetes</taxon>
        <taxon>Kitasatosporales</taxon>
        <taxon>Streptomycetaceae</taxon>
        <taxon>Streptomyces</taxon>
    </lineage>
</organism>
<accession>A0A4Y3VQ71</accession>
<dbReference type="Gene3D" id="3.20.20.80">
    <property type="entry name" value="Glycosidases"/>
    <property type="match status" value="1"/>
</dbReference>
<dbReference type="InterPro" id="IPR051822">
    <property type="entry name" value="Glycosyl_Hydrolase_84"/>
</dbReference>
<proteinExistence type="inferred from homology"/>
<name>A0A4Y3VQ71_9ACTN</name>
<evidence type="ECO:0000313" key="7">
    <source>
        <dbReference type="Proteomes" id="UP000317881"/>
    </source>
</evidence>
<gene>
    <name evidence="6" type="ORF">SSP24_67490</name>
</gene>
<dbReference type="AlphaFoldDB" id="A0A4Y3VQ71"/>
<dbReference type="InterPro" id="IPR015882">
    <property type="entry name" value="HEX_bac_N"/>
</dbReference>
<feature type="region of interest" description="Disordered" evidence="4">
    <location>
        <begin position="32"/>
        <end position="59"/>
    </location>
</feature>
<evidence type="ECO:0000256" key="3">
    <source>
        <dbReference type="PROSITE-ProRule" id="PRU01353"/>
    </source>
</evidence>
<dbReference type="GO" id="GO:0015929">
    <property type="term" value="F:hexosaminidase activity"/>
    <property type="evidence" value="ECO:0007669"/>
    <property type="project" value="UniProtKB-ARBA"/>
</dbReference>
<keyword evidence="2 3" id="KW-0326">Glycosidase</keyword>
<keyword evidence="1 3" id="KW-0378">Hydrolase</keyword>
<evidence type="ECO:0000256" key="1">
    <source>
        <dbReference type="ARBA" id="ARBA00022801"/>
    </source>
</evidence>
<dbReference type="InterPro" id="IPR011496">
    <property type="entry name" value="O-GlcNAcase_cat"/>
</dbReference>
<protein>
    <submittedName>
        <fullName evidence="6">Beta-N-acetylglucosaminidase</fullName>
    </submittedName>
</protein>
<evidence type="ECO:0000256" key="4">
    <source>
        <dbReference type="SAM" id="MobiDB-lite"/>
    </source>
</evidence>
<dbReference type="SUPFAM" id="SSF55545">
    <property type="entry name" value="beta-N-acetylhexosaminidase-like domain"/>
    <property type="match status" value="1"/>
</dbReference>
<dbReference type="Pfam" id="PF07555">
    <property type="entry name" value="NAGidase"/>
    <property type="match status" value="1"/>
</dbReference>
<evidence type="ECO:0000259" key="5">
    <source>
        <dbReference type="PROSITE" id="PS52009"/>
    </source>
</evidence>
<dbReference type="Pfam" id="PF02838">
    <property type="entry name" value="Glyco_hydro_20b"/>
    <property type="match status" value="1"/>
</dbReference>
<evidence type="ECO:0000256" key="2">
    <source>
        <dbReference type="ARBA" id="ARBA00023295"/>
    </source>
</evidence>
<feature type="compositionally biased region" description="Basic and acidic residues" evidence="4">
    <location>
        <begin position="35"/>
        <end position="50"/>
    </location>
</feature>